<keyword evidence="6 7" id="KW-0472">Membrane</keyword>
<dbReference type="InterPro" id="IPR038770">
    <property type="entry name" value="Na+/solute_symporter_sf"/>
</dbReference>
<dbReference type="GO" id="GO:0015297">
    <property type="term" value="F:antiporter activity"/>
    <property type="evidence" value="ECO:0007669"/>
    <property type="project" value="InterPro"/>
</dbReference>
<keyword evidence="3" id="KW-0813">Transport</keyword>
<dbReference type="PANTHER" id="PTHR42751:SF6">
    <property type="entry name" value="CONSERVED INTEGRAL MEMBRANE TRANSPORT PROTEIN-RELATED"/>
    <property type="match status" value="1"/>
</dbReference>
<protein>
    <submittedName>
        <fullName evidence="9">Unannotated protein</fullName>
    </submittedName>
</protein>
<gene>
    <name evidence="9" type="ORF">UFOPK1788_00904</name>
</gene>
<feature type="transmembrane region" description="Helical" evidence="7">
    <location>
        <begin position="291"/>
        <end position="312"/>
    </location>
</feature>
<feature type="transmembrane region" description="Helical" evidence="7">
    <location>
        <begin position="215"/>
        <end position="233"/>
    </location>
</feature>
<dbReference type="InterPro" id="IPR006153">
    <property type="entry name" value="Cation/H_exchanger_TM"/>
</dbReference>
<dbReference type="AlphaFoldDB" id="A0A6J6GEA6"/>
<feature type="transmembrane region" description="Helical" evidence="7">
    <location>
        <begin position="269"/>
        <end position="285"/>
    </location>
</feature>
<evidence type="ECO:0000259" key="8">
    <source>
        <dbReference type="Pfam" id="PF00999"/>
    </source>
</evidence>
<proteinExistence type="inferred from homology"/>
<dbReference type="PANTHER" id="PTHR42751">
    <property type="entry name" value="SODIUM/HYDROGEN EXCHANGER FAMILY/TRKA DOMAIN PROTEIN"/>
    <property type="match status" value="1"/>
</dbReference>
<evidence type="ECO:0000256" key="7">
    <source>
        <dbReference type="SAM" id="Phobius"/>
    </source>
</evidence>
<feature type="transmembrane region" description="Helical" evidence="7">
    <location>
        <begin position="351"/>
        <end position="372"/>
    </location>
</feature>
<dbReference type="GO" id="GO:0016020">
    <property type="term" value="C:membrane"/>
    <property type="evidence" value="ECO:0007669"/>
    <property type="project" value="UniProtKB-SubCell"/>
</dbReference>
<dbReference type="Pfam" id="PF00999">
    <property type="entry name" value="Na_H_Exchanger"/>
    <property type="match status" value="1"/>
</dbReference>
<evidence type="ECO:0000256" key="5">
    <source>
        <dbReference type="ARBA" id="ARBA00022989"/>
    </source>
</evidence>
<organism evidence="9">
    <name type="scientific">freshwater metagenome</name>
    <dbReference type="NCBI Taxonomy" id="449393"/>
    <lineage>
        <taxon>unclassified sequences</taxon>
        <taxon>metagenomes</taxon>
        <taxon>ecological metagenomes</taxon>
    </lineage>
</organism>
<feature type="transmembrane region" description="Helical" evidence="7">
    <location>
        <begin position="95"/>
        <end position="113"/>
    </location>
</feature>
<evidence type="ECO:0000256" key="3">
    <source>
        <dbReference type="ARBA" id="ARBA00022448"/>
    </source>
</evidence>
<accession>A0A6J6GEA6</accession>
<evidence type="ECO:0000256" key="6">
    <source>
        <dbReference type="ARBA" id="ARBA00023136"/>
    </source>
</evidence>
<keyword evidence="4 7" id="KW-0812">Transmembrane</keyword>
<dbReference type="EMBL" id="CAEZUE010000126">
    <property type="protein sequence ID" value="CAB4597943.1"/>
    <property type="molecule type" value="Genomic_DNA"/>
</dbReference>
<keyword evidence="5 7" id="KW-1133">Transmembrane helix</keyword>
<reference evidence="9" key="1">
    <citation type="submission" date="2020-05" db="EMBL/GenBank/DDBJ databases">
        <authorList>
            <person name="Chiriac C."/>
            <person name="Salcher M."/>
            <person name="Ghai R."/>
            <person name="Kavagutti S V."/>
        </authorList>
    </citation>
    <scope>NUCLEOTIDE SEQUENCE</scope>
</reference>
<evidence type="ECO:0000256" key="1">
    <source>
        <dbReference type="ARBA" id="ARBA00004141"/>
    </source>
</evidence>
<evidence type="ECO:0000313" key="9">
    <source>
        <dbReference type="EMBL" id="CAB4597943.1"/>
    </source>
</evidence>
<feature type="transmembrane region" description="Helical" evidence="7">
    <location>
        <begin position="324"/>
        <end position="345"/>
    </location>
</feature>
<dbReference type="Gene3D" id="1.20.1530.20">
    <property type="match status" value="1"/>
</dbReference>
<feature type="transmembrane region" description="Helical" evidence="7">
    <location>
        <begin position="150"/>
        <end position="176"/>
    </location>
</feature>
<feature type="transmembrane region" description="Helical" evidence="7">
    <location>
        <begin position="6"/>
        <end position="25"/>
    </location>
</feature>
<comment type="similarity">
    <text evidence="2">Belongs to the monovalent cation:proton antiporter 2 (CPA2) transporter (TC 2.A.37) family.</text>
</comment>
<dbReference type="GO" id="GO:1902600">
    <property type="term" value="P:proton transmembrane transport"/>
    <property type="evidence" value="ECO:0007669"/>
    <property type="project" value="InterPro"/>
</dbReference>
<name>A0A6J6GEA6_9ZZZZ</name>
<comment type="subcellular location">
    <subcellularLocation>
        <location evidence="1">Membrane</location>
        <topology evidence="1">Multi-pass membrane protein</topology>
    </subcellularLocation>
</comment>
<sequence length="388" mass="40582">MSHTAAVFIQLGGVLLALSLLSRFASAFRQSAIPFYMTLGLFVGIGGVIPLTESQEFFEIGSEIGVVLLLLMIGLEYSPKELLVSVIGNRRIGVLDALLNATPGAIAGLLMGWGPVGALILAGVTWVSSSGVIVRLLSDLGRMANRETPTIISVLVLEDLAMAFYLPVLSAVAVGATIMEGAVSVGIAIGVVVIIIGGTYFYGRRFARLFSADNSEALVVGVAGMAILVAGIATQVNVSAAVGAFLVGIGLSGRVAASAERVLTPVRDFFAAIFFVYFGIQTNPADIPAVFLPAFALAAVTMVTKFITGYVATRRAGIAIPGRWRAGLALTPRGEFSIIIASIAVGAGLNVAILPFAATYMMMTIVMGPVLARIPDMEWFKKRVRARG</sequence>
<evidence type="ECO:0000256" key="4">
    <source>
        <dbReference type="ARBA" id="ARBA00022692"/>
    </source>
</evidence>
<feature type="transmembrane region" description="Helical" evidence="7">
    <location>
        <begin position="57"/>
        <end position="75"/>
    </location>
</feature>
<feature type="transmembrane region" description="Helical" evidence="7">
    <location>
        <begin position="32"/>
        <end position="51"/>
    </location>
</feature>
<feature type="domain" description="Cation/H+ exchanger transmembrane" evidence="8">
    <location>
        <begin position="17"/>
        <end position="371"/>
    </location>
</feature>
<feature type="transmembrane region" description="Helical" evidence="7">
    <location>
        <begin position="119"/>
        <end position="138"/>
    </location>
</feature>
<feature type="transmembrane region" description="Helical" evidence="7">
    <location>
        <begin position="239"/>
        <end position="257"/>
    </location>
</feature>
<feature type="transmembrane region" description="Helical" evidence="7">
    <location>
        <begin position="182"/>
        <end position="203"/>
    </location>
</feature>
<evidence type="ECO:0000256" key="2">
    <source>
        <dbReference type="ARBA" id="ARBA00005551"/>
    </source>
</evidence>